<evidence type="ECO:0000313" key="2">
    <source>
        <dbReference type="EMBL" id="MBD2844574.1"/>
    </source>
</evidence>
<sequence length="128" mass="14409">MSHVFASRNCGGACRITPCRIKTLNEPDTAKGEARIVDEEEERAQEERSVSLEELSQDIEVLCASKAEEFRMIGYEHVVGEEIWSCVSSKYAKSGQPPLYQLVNDILSLKPTAFMNFMTLSAYRGTHF</sequence>
<reference evidence="2" key="1">
    <citation type="submission" date="2020-09" db="EMBL/GenBank/DDBJ databases">
        <title>A novel bacterium of genus Paenibacillus, isolated from South China Sea.</title>
        <authorList>
            <person name="Huang H."/>
            <person name="Mo K."/>
            <person name="Hu Y."/>
        </authorList>
    </citation>
    <scope>NUCLEOTIDE SEQUENCE</scope>
    <source>
        <strain evidence="2">IB182496</strain>
    </source>
</reference>
<dbReference type="EMBL" id="JACXIZ010000011">
    <property type="protein sequence ID" value="MBD2844574.1"/>
    <property type="molecule type" value="Genomic_DNA"/>
</dbReference>
<accession>A0A927GQJ4</accession>
<comment type="caution">
    <text evidence="2">The sequence shown here is derived from an EMBL/GenBank/DDBJ whole genome shotgun (WGS) entry which is preliminary data.</text>
</comment>
<evidence type="ECO:0000313" key="3">
    <source>
        <dbReference type="Proteomes" id="UP000621560"/>
    </source>
</evidence>
<dbReference type="InterPro" id="IPR025716">
    <property type="entry name" value="Post-transcriptional_regulator"/>
</dbReference>
<organism evidence="2 3">
    <name type="scientific">Paenibacillus sabuli</name>
    <dbReference type="NCBI Taxonomy" id="2772509"/>
    <lineage>
        <taxon>Bacteria</taxon>
        <taxon>Bacillati</taxon>
        <taxon>Bacillota</taxon>
        <taxon>Bacilli</taxon>
        <taxon>Bacillales</taxon>
        <taxon>Paenibacillaceae</taxon>
        <taxon>Paenibacillus</taxon>
    </lineage>
</organism>
<proteinExistence type="predicted"/>
<feature type="region of interest" description="Disordered" evidence="1">
    <location>
        <begin position="31"/>
        <end position="50"/>
    </location>
</feature>
<evidence type="ECO:0000256" key="1">
    <source>
        <dbReference type="SAM" id="MobiDB-lite"/>
    </source>
</evidence>
<dbReference type="Proteomes" id="UP000621560">
    <property type="component" value="Unassembled WGS sequence"/>
</dbReference>
<evidence type="ECO:0008006" key="4">
    <source>
        <dbReference type="Google" id="ProtNLM"/>
    </source>
</evidence>
<protein>
    <recommendedName>
        <fullName evidence="4">Post-transcriptional regulator</fullName>
    </recommendedName>
</protein>
<gene>
    <name evidence="2" type="ORF">IDH44_05185</name>
</gene>
<dbReference type="Pfam" id="PF13797">
    <property type="entry name" value="Post_transc_reg"/>
    <property type="match status" value="1"/>
</dbReference>
<dbReference type="AlphaFoldDB" id="A0A927GQJ4"/>
<keyword evidence="3" id="KW-1185">Reference proteome</keyword>
<name>A0A927GQJ4_9BACL</name>